<evidence type="ECO:0000256" key="1">
    <source>
        <dbReference type="RuleBase" id="RU364060"/>
    </source>
</evidence>
<dbReference type="Pfam" id="PF05983">
    <property type="entry name" value="Med7"/>
    <property type="match status" value="1"/>
</dbReference>
<dbReference type="GO" id="GO:0006357">
    <property type="term" value="P:regulation of transcription by RNA polymerase II"/>
    <property type="evidence" value="ECO:0007669"/>
    <property type="project" value="InterPro"/>
</dbReference>
<comment type="similarity">
    <text evidence="1">Belongs to the Mediator complex subunit 7 family.</text>
</comment>
<comment type="function">
    <text evidence="1">Component of the Mediator complex, a coactivator involved in the regulated transcription of nearly all RNA polymerase II-dependent genes. Mediator functions as a bridge to convey information from gene-specific regulatory proteins to the basal RNA polymerase II transcription machinery.</text>
</comment>
<sequence>MASSEPTNDVVDDNKPPEILVGEFPPPPPHAALFGDHLLEKLRSEKSSFERTFAAACESIAPPPLPPRAPLGIFGRIVDHTTLNVPLVTLNRDVSAKAKLAEVKSKVEEALNIFTKLSPDSCDLDLNKAKVAEMKQKFVEMHGVCSDLRKLQGVTRVRDRLRSLKEEEEEELENLRAVVKRAKVALGDEQAFV</sequence>
<dbReference type="EMBL" id="BRXW01000337">
    <property type="protein sequence ID" value="GMI18530.1"/>
    <property type="molecule type" value="Genomic_DNA"/>
</dbReference>
<keyword evidence="1" id="KW-0539">Nucleus</keyword>
<name>A0A9W7L127_9STRA</name>
<comment type="caution">
    <text evidence="4">The sequence shown here is derived from an EMBL/GenBank/DDBJ whole genome shotgun (WGS) entry which is preliminary data.</text>
</comment>
<reference evidence="5" key="1">
    <citation type="journal article" date="2023" name="Commun. Biol.">
        <title>Genome analysis of Parmales, the sister group of diatoms, reveals the evolutionary specialization of diatoms from phago-mixotrophs to photoautotrophs.</title>
        <authorList>
            <person name="Ban H."/>
            <person name="Sato S."/>
            <person name="Yoshikawa S."/>
            <person name="Yamada K."/>
            <person name="Nakamura Y."/>
            <person name="Ichinomiya M."/>
            <person name="Sato N."/>
            <person name="Blanc-Mathieu R."/>
            <person name="Endo H."/>
            <person name="Kuwata A."/>
            <person name="Ogata H."/>
        </authorList>
    </citation>
    <scope>NUCLEOTIDE SEQUENCE [LARGE SCALE GENOMIC DNA]</scope>
    <source>
        <strain evidence="5">NIES 3700</strain>
    </source>
</reference>
<proteinExistence type="inferred from homology"/>
<dbReference type="AlphaFoldDB" id="A0A9W7L127"/>
<dbReference type="Proteomes" id="UP001165122">
    <property type="component" value="Unassembled WGS sequence"/>
</dbReference>
<evidence type="ECO:0000313" key="4">
    <source>
        <dbReference type="EMBL" id="GMI18530.1"/>
    </source>
</evidence>
<comment type="subunit">
    <text evidence="1">Component of the Mediator complex.</text>
</comment>
<accession>A0A9W7L127</accession>
<dbReference type="OrthoDB" id="10409856at2759"/>
<keyword evidence="5" id="KW-1185">Reference proteome</keyword>
<comment type="subcellular location">
    <subcellularLocation>
        <location evidence="1">Nucleus</location>
    </subcellularLocation>
</comment>
<protein>
    <recommendedName>
        <fullName evidence="1">Mediator of RNA polymerase II transcription subunit 7</fullName>
    </recommendedName>
</protein>
<keyword evidence="1" id="KW-0805">Transcription regulation</keyword>
<evidence type="ECO:0000256" key="3">
    <source>
        <dbReference type="SAM" id="MobiDB-lite"/>
    </source>
</evidence>
<feature type="coiled-coil region" evidence="2">
    <location>
        <begin position="151"/>
        <end position="185"/>
    </location>
</feature>
<dbReference type="InterPro" id="IPR009244">
    <property type="entry name" value="Mediatior_Med7"/>
</dbReference>
<keyword evidence="2" id="KW-0175">Coiled coil</keyword>
<gene>
    <name evidence="4" type="ORF">TrLO_g14884</name>
</gene>
<keyword evidence="1" id="KW-0010">Activator</keyword>
<dbReference type="GO" id="GO:0016592">
    <property type="term" value="C:mediator complex"/>
    <property type="evidence" value="ECO:0007669"/>
    <property type="project" value="InterPro"/>
</dbReference>
<organism evidence="4 5">
    <name type="scientific">Triparma laevis f. longispina</name>
    <dbReference type="NCBI Taxonomy" id="1714387"/>
    <lineage>
        <taxon>Eukaryota</taxon>
        <taxon>Sar</taxon>
        <taxon>Stramenopiles</taxon>
        <taxon>Ochrophyta</taxon>
        <taxon>Bolidophyceae</taxon>
        <taxon>Parmales</taxon>
        <taxon>Triparmaceae</taxon>
        <taxon>Triparma</taxon>
    </lineage>
</organism>
<evidence type="ECO:0000313" key="5">
    <source>
        <dbReference type="Proteomes" id="UP001165122"/>
    </source>
</evidence>
<keyword evidence="1" id="KW-0804">Transcription</keyword>
<dbReference type="GO" id="GO:0003712">
    <property type="term" value="F:transcription coregulator activity"/>
    <property type="evidence" value="ECO:0007669"/>
    <property type="project" value="InterPro"/>
</dbReference>
<evidence type="ECO:0000256" key="2">
    <source>
        <dbReference type="SAM" id="Coils"/>
    </source>
</evidence>
<feature type="region of interest" description="Disordered" evidence="3">
    <location>
        <begin position="1"/>
        <end position="26"/>
    </location>
</feature>